<dbReference type="AlphaFoldDB" id="A0A9D2TZ58"/>
<dbReference type="Gene3D" id="3.40.50.300">
    <property type="entry name" value="P-loop containing nucleotide triphosphate hydrolases"/>
    <property type="match status" value="1"/>
</dbReference>
<protein>
    <submittedName>
        <fullName evidence="1">Uncharacterized protein</fullName>
    </submittedName>
</protein>
<dbReference type="Proteomes" id="UP000823892">
    <property type="component" value="Unassembled WGS sequence"/>
</dbReference>
<dbReference type="SUPFAM" id="SSF53795">
    <property type="entry name" value="PEP carboxykinase-like"/>
    <property type="match status" value="1"/>
</dbReference>
<evidence type="ECO:0000313" key="2">
    <source>
        <dbReference type="Proteomes" id="UP000823892"/>
    </source>
</evidence>
<dbReference type="EMBL" id="DWUY01000281">
    <property type="protein sequence ID" value="HJD29788.1"/>
    <property type="molecule type" value="Genomic_DNA"/>
</dbReference>
<evidence type="ECO:0000313" key="1">
    <source>
        <dbReference type="EMBL" id="HJD29788.1"/>
    </source>
</evidence>
<name>A0A9D2TZ58_9FIRM</name>
<reference evidence="1" key="2">
    <citation type="submission" date="2021-04" db="EMBL/GenBank/DDBJ databases">
        <authorList>
            <person name="Gilroy R."/>
        </authorList>
    </citation>
    <scope>NUCLEOTIDE SEQUENCE</scope>
    <source>
        <strain evidence="1">ChiBcec6-4105</strain>
    </source>
</reference>
<reference evidence="1" key="1">
    <citation type="journal article" date="2021" name="PeerJ">
        <title>Extensive microbial diversity within the chicken gut microbiome revealed by metagenomics and culture.</title>
        <authorList>
            <person name="Gilroy R."/>
            <person name="Ravi A."/>
            <person name="Getino M."/>
            <person name="Pursley I."/>
            <person name="Horton D.L."/>
            <person name="Alikhan N.F."/>
            <person name="Baker D."/>
            <person name="Gharbi K."/>
            <person name="Hall N."/>
            <person name="Watson M."/>
            <person name="Adriaenssens E.M."/>
            <person name="Foster-Nyarko E."/>
            <person name="Jarju S."/>
            <person name="Secka A."/>
            <person name="Antonio M."/>
            <person name="Oren A."/>
            <person name="Chaudhuri R.R."/>
            <person name="La Ragione R."/>
            <person name="Hildebrand F."/>
            <person name="Pallen M.J."/>
        </authorList>
    </citation>
    <scope>NUCLEOTIDE SEQUENCE</scope>
    <source>
        <strain evidence="1">ChiBcec6-4105</strain>
    </source>
</reference>
<accession>A0A9D2TZ58</accession>
<organism evidence="1 2">
    <name type="scientific">Candidatus Blautia avicola</name>
    <dbReference type="NCBI Taxonomy" id="2838483"/>
    <lineage>
        <taxon>Bacteria</taxon>
        <taxon>Bacillati</taxon>
        <taxon>Bacillota</taxon>
        <taxon>Clostridia</taxon>
        <taxon>Lachnospirales</taxon>
        <taxon>Lachnospiraceae</taxon>
        <taxon>Blautia</taxon>
    </lineage>
</organism>
<gene>
    <name evidence="1" type="ORF">H9914_12460</name>
</gene>
<dbReference type="InterPro" id="IPR027417">
    <property type="entry name" value="P-loop_NTPase"/>
</dbReference>
<sequence length="235" mass="26223">MCKQIKTANLGISISEQINMVYGLDIIENQPGKPVLKANNSLLCVNPHWTEAKITSFDGNKGDIYKLLNALIMTHLSAYQTIEAHASLIDVGGKGLMYLGPSGIGKTTQAELWGKYRNATIINGDMVFIKKEGNRFYGCGSPWHGSSSYCLNRKVPLYALIVLKQSKENSIRRLTGFEMVSEVMNSVFFPTWYEKGHEAVCKILDTLLQSLPIYELSCYPDENSVKLTEEAIFGR</sequence>
<proteinExistence type="predicted"/>
<comment type="caution">
    <text evidence="1">The sequence shown here is derived from an EMBL/GenBank/DDBJ whole genome shotgun (WGS) entry which is preliminary data.</text>
</comment>